<dbReference type="EMBL" id="KE145364">
    <property type="protein sequence ID" value="EPE30238.1"/>
    <property type="molecule type" value="Genomic_DNA"/>
</dbReference>
<evidence type="ECO:0000259" key="2">
    <source>
        <dbReference type="Pfam" id="PF09084"/>
    </source>
</evidence>
<dbReference type="OMA" id="WIEHTPQ"/>
<accession>S3DV14</accession>
<evidence type="ECO:0000256" key="1">
    <source>
        <dbReference type="SAM" id="SignalP"/>
    </source>
</evidence>
<dbReference type="KEGG" id="glz:GLAREA_12961"/>
<dbReference type="OrthoDB" id="5194099at2759"/>
<proteinExistence type="predicted"/>
<dbReference type="HOGENOM" id="CLU_028871_9_2_1"/>
<evidence type="ECO:0000313" key="3">
    <source>
        <dbReference type="EMBL" id="EPE30238.1"/>
    </source>
</evidence>
<feature type="domain" description="SsuA/THI5-like" evidence="2">
    <location>
        <begin position="58"/>
        <end position="242"/>
    </location>
</feature>
<protein>
    <submittedName>
        <fullName evidence="3">Periplasmic binding protein-like II</fullName>
    </submittedName>
</protein>
<sequence length="316" mass="33976">MAQGIHVLGILLSLFFGQAISLKIATSLQWIEYTPQPYAIKNFYKGTDTATLSSGGVANLATDSSLDLAANAETQGLKQYASHKNLRLIYVIVEVGYRMVANQAAGITKIGDLKGKRIGTMQGTSASYFVNKLLGSANLKSSDYTIVSGSVCMKTPCGSGTFPSMITGKKIDAFGIWEPAVELGAKSLGSSAVIFQNVSIYREVYSLYSTTEKLNNIATRKNIVAYVKALNQTLDVFRNRPESVYATVGGNVGVDASVVQAVWPVHKWSGTIPSDLVDFLVVEDAYLAQSDKRAVTSKADLTKFIDSSVIADAQRI</sequence>
<dbReference type="Pfam" id="PF09084">
    <property type="entry name" value="NMT1"/>
    <property type="match status" value="1"/>
</dbReference>
<dbReference type="Gene3D" id="3.40.190.10">
    <property type="entry name" value="Periplasmic binding protein-like II"/>
    <property type="match status" value="2"/>
</dbReference>
<dbReference type="PANTHER" id="PTHR30024:SF42">
    <property type="entry name" value="ALIPHATIC SULFONATES-BINDING PROTEIN-RELATED"/>
    <property type="match status" value="1"/>
</dbReference>
<keyword evidence="1" id="KW-0732">Signal</keyword>
<keyword evidence="4" id="KW-1185">Reference proteome</keyword>
<organism evidence="3 4">
    <name type="scientific">Glarea lozoyensis (strain ATCC 20868 / MF5171)</name>
    <dbReference type="NCBI Taxonomy" id="1116229"/>
    <lineage>
        <taxon>Eukaryota</taxon>
        <taxon>Fungi</taxon>
        <taxon>Dikarya</taxon>
        <taxon>Ascomycota</taxon>
        <taxon>Pezizomycotina</taxon>
        <taxon>Leotiomycetes</taxon>
        <taxon>Helotiales</taxon>
        <taxon>Helotiaceae</taxon>
        <taxon>Glarea</taxon>
    </lineage>
</organism>
<evidence type="ECO:0000313" key="4">
    <source>
        <dbReference type="Proteomes" id="UP000016922"/>
    </source>
</evidence>
<dbReference type="GeneID" id="19472001"/>
<gene>
    <name evidence="3" type="ORF">GLAREA_12961</name>
</gene>
<dbReference type="RefSeq" id="XP_008082631.1">
    <property type="nucleotide sequence ID" value="XM_008084440.1"/>
</dbReference>
<feature type="chain" id="PRO_5004508606" evidence="1">
    <location>
        <begin position="22"/>
        <end position="316"/>
    </location>
</feature>
<name>S3DV14_GLAL2</name>
<dbReference type="STRING" id="1116229.S3DV14"/>
<dbReference type="InterPro" id="IPR015168">
    <property type="entry name" value="SsuA/THI5"/>
</dbReference>
<feature type="signal peptide" evidence="1">
    <location>
        <begin position="1"/>
        <end position="21"/>
    </location>
</feature>
<dbReference type="PANTHER" id="PTHR30024">
    <property type="entry name" value="ALIPHATIC SULFONATES-BINDING PROTEIN-RELATED"/>
    <property type="match status" value="1"/>
</dbReference>
<dbReference type="Proteomes" id="UP000016922">
    <property type="component" value="Unassembled WGS sequence"/>
</dbReference>
<reference evidence="3 4" key="1">
    <citation type="journal article" date="2013" name="BMC Genomics">
        <title>Genomics-driven discovery of the pneumocandin biosynthetic gene cluster in the fungus Glarea lozoyensis.</title>
        <authorList>
            <person name="Chen L."/>
            <person name="Yue Q."/>
            <person name="Zhang X."/>
            <person name="Xiang M."/>
            <person name="Wang C."/>
            <person name="Li S."/>
            <person name="Che Y."/>
            <person name="Ortiz-Lopez F.J."/>
            <person name="Bills G.F."/>
            <person name="Liu X."/>
            <person name="An Z."/>
        </authorList>
    </citation>
    <scope>NUCLEOTIDE SEQUENCE [LARGE SCALE GENOMIC DNA]</scope>
    <source>
        <strain evidence="4">ATCC 20868 / MF5171</strain>
    </source>
</reference>
<dbReference type="SUPFAM" id="SSF53850">
    <property type="entry name" value="Periplasmic binding protein-like II"/>
    <property type="match status" value="1"/>
</dbReference>
<dbReference type="AlphaFoldDB" id="S3DV14"/>
<dbReference type="eggNOG" id="ENOG502T6ZQ">
    <property type="taxonomic scope" value="Eukaryota"/>
</dbReference>